<dbReference type="InterPro" id="IPR001789">
    <property type="entry name" value="Sig_transdc_resp-reg_receiver"/>
</dbReference>
<organism evidence="4 5">
    <name type="scientific">Syntrophotalea carbinolica (strain DSM 2380 / NBRC 103641 / GraBd1)</name>
    <name type="common">Pelobacter carbinolicus</name>
    <dbReference type="NCBI Taxonomy" id="338963"/>
    <lineage>
        <taxon>Bacteria</taxon>
        <taxon>Pseudomonadati</taxon>
        <taxon>Thermodesulfobacteriota</taxon>
        <taxon>Desulfuromonadia</taxon>
        <taxon>Desulfuromonadales</taxon>
        <taxon>Syntrophotaleaceae</taxon>
        <taxon>Syntrophotalea</taxon>
    </lineage>
</organism>
<feature type="modified residue" description="4-aspartylphosphate" evidence="2">
    <location>
        <position position="55"/>
    </location>
</feature>
<evidence type="ECO:0000313" key="5">
    <source>
        <dbReference type="Proteomes" id="UP000002534"/>
    </source>
</evidence>
<keyword evidence="1 2" id="KW-0597">Phosphoprotein</keyword>
<dbReference type="Proteomes" id="UP000002534">
    <property type="component" value="Chromosome"/>
</dbReference>
<keyword evidence="5" id="KW-1185">Reference proteome</keyword>
<dbReference type="SMART" id="SM00448">
    <property type="entry name" value="REC"/>
    <property type="match status" value="1"/>
</dbReference>
<dbReference type="PANTHER" id="PTHR44591">
    <property type="entry name" value="STRESS RESPONSE REGULATOR PROTEIN 1"/>
    <property type="match status" value="1"/>
</dbReference>
<dbReference type="KEGG" id="pca:Pcar_1411"/>
<protein>
    <submittedName>
        <fullName evidence="4">Chemotaxis protein CheY</fullName>
    </submittedName>
</protein>
<dbReference type="STRING" id="338963.Pcar_1411"/>
<evidence type="ECO:0000256" key="1">
    <source>
        <dbReference type="ARBA" id="ARBA00022553"/>
    </source>
</evidence>
<accession>Q3A4Q0</accession>
<dbReference type="PROSITE" id="PS50110">
    <property type="entry name" value="RESPONSE_REGULATORY"/>
    <property type="match status" value="1"/>
</dbReference>
<dbReference type="Pfam" id="PF00072">
    <property type="entry name" value="Response_reg"/>
    <property type="match status" value="1"/>
</dbReference>
<dbReference type="PANTHER" id="PTHR44591:SF25">
    <property type="entry name" value="CHEMOTAXIS TWO-COMPONENT RESPONSE REGULATOR"/>
    <property type="match status" value="1"/>
</dbReference>
<dbReference type="SUPFAM" id="SSF52172">
    <property type="entry name" value="CheY-like"/>
    <property type="match status" value="1"/>
</dbReference>
<reference evidence="5" key="1">
    <citation type="submission" date="2005-10" db="EMBL/GenBank/DDBJ databases">
        <title>Complete sequence of Pelobacter carbinolicus DSM 2380.</title>
        <authorList>
            <person name="Copeland A."/>
            <person name="Lucas S."/>
            <person name="Lapidus A."/>
            <person name="Barry K."/>
            <person name="Detter J.C."/>
            <person name="Glavina T."/>
            <person name="Hammon N."/>
            <person name="Israni S."/>
            <person name="Pitluck S."/>
            <person name="Chertkov O."/>
            <person name="Schmutz J."/>
            <person name="Larimer F."/>
            <person name="Land M."/>
            <person name="Kyrpides N."/>
            <person name="Ivanova N."/>
            <person name="Richardson P."/>
        </authorList>
    </citation>
    <scope>NUCLEOTIDE SEQUENCE [LARGE SCALE GENOMIC DNA]</scope>
    <source>
        <strain evidence="5">DSM 2380 / NBRC 103641 / GraBd1</strain>
    </source>
</reference>
<dbReference type="Gene3D" id="3.40.50.2300">
    <property type="match status" value="1"/>
</dbReference>
<dbReference type="RefSeq" id="WP_011341140.1">
    <property type="nucleotide sequence ID" value="NC_007498.2"/>
</dbReference>
<dbReference type="InterPro" id="IPR050595">
    <property type="entry name" value="Bact_response_regulator"/>
</dbReference>
<reference evidence="4 5" key="2">
    <citation type="journal article" date="2012" name="BMC Genomics">
        <title>The genome of Pelobacter carbinolicus reveals surprising metabolic capabilities and physiological features.</title>
        <authorList>
            <person name="Aklujkar M."/>
            <person name="Haveman S.A."/>
            <person name="Didonato R.Jr."/>
            <person name="Chertkov O."/>
            <person name="Han C.S."/>
            <person name="Land M.L."/>
            <person name="Brown P."/>
            <person name="Lovley D.R."/>
        </authorList>
    </citation>
    <scope>NUCLEOTIDE SEQUENCE [LARGE SCALE GENOMIC DNA]</scope>
    <source>
        <strain evidence="5">DSM 2380 / NBRC 103641 / GraBd1</strain>
    </source>
</reference>
<dbReference type="AlphaFoldDB" id="Q3A4Q0"/>
<evidence type="ECO:0000313" key="4">
    <source>
        <dbReference type="EMBL" id="ABA88657.1"/>
    </source>
</evidence>
<dbReference type="eggNOG" id="COG3706">
    <property type="taxonomic scope" value="Bacteria"/>
</dbReference>
<gene>
    <name evidence="4" type="primary">cheY40H-4</name>
    <name evidence="4" type="ordered locus">Pcar_1411</name>
</gene>
<evidence type="ECO:0000259" key="3">
    <source>
        <dbReference type="PROSITE" id="PS50110"/>
    </source>
</evidence>
<sequence>MSGYNVLVVEDSSIMRQLLVMSLRRLPGIVVMEASDGLEALKIIANKNLSLIFSDVNMPGMDGLKLVRMLRGDRRTKDIPVVMVTTEGAEEDRDRAMALGATEYITKPVQAGNVVEIASRLLGLSTDIAES</sequence>
<dbReference type="OrthoDB" id="9786548at2"/>
<feature type="domain" description="Response regulatory" evidence="3">
    <location>
        <begin position="5"/>
        <end position="122"/>
    </location>
</feature>
<dbReference type="EMBL" id="CP000142">
    <property type="protein sequence ID" value="ABA88657.1"/>
    <property type="molecule type" value="Genomic_DNA"/>
</dbReference>
<proteinExistence type="predicted"/>
<evidence type="ECO:0000256" key="2">
    <source>
        <dbReference type="PROSITE-ProRule" id="PRU00169"/>
    </source>
</evidence>
<dbReference type="HOGENOM" id="CLU_000445_69_17_7"/>
<dbReference type="InterPro" id="IPR011006">
    <property type="entry name" value="CheY-like_superfamily"/>
</dbReference>
<name>Q3A4Q0_SYNC1</name>
<dbReference type="GO" id="GO:0000160">
    <property type="term" value="P:phosphorelay signal transduction system"/>
    <property type="evidence" value="ECO:0007669"/>
    <property type="project" value="InterPro"/>
</dbReference>